<comment type="caution">
    <text evidence="8">The sequence shown here is derived from an EMBL/GenBank/DDBJ whole genome shotgun (WGS) entry which is preliminary data.</text>
</comment>
<dbReference type="OrthoDB" id="9131059at2"/>
<dbReference type="AlphaFoldDB" id="A0A0N0IA92"/>
<dbReference type="PANTHER" id="PTHR30251">
    <property type="entry name" value="PILUS ASSEMBLY CHAPERONE"/>
    <property type="match status" value="1"/>
</dbReference>
<keyword evidence="9" id="KW-1185">Reference proteome</keyword>
<evidence type="ECO:0008006" key="10">
    <source>
        <dbReference type="Google" id="ProtNLM"/>
    </source>
</evidence>
<dbReference type="EMBL" id="LGAA01000018">
    <property type="protein sequence ID" value="KPD02843.1"/>
    <property type="molecule type" value="Genomic_DNA"/>
</dbReference>
<dbReference type="RefSeq" id="WP_053908398.1">
    <property type="nucleotide sequence ID" value="NZ_CAWMUS010000018.1"/>
</dbReference>
<dbReference type="InterPro" id="IPR016148">
    <property type="entry name" value="Pili_assmbl_chaperone_C"/>
</dbReference>
<evidence type="ECO:0000256" key="1">
    <source>
        <dbReference type="ARBA" id="ARBA00004418"/>
    </source>
</evidence>
<gene>
    <name evidence="8" type="ORF">M992_2000</name>
</gene>
<evidence type="ECO:0000259" key="6">
    <source>
        <dbReference type="Pfam" id="PF00345"/>
    </source>
</evidence>
<dbReference type="PANTHER" id="PTHR30251:SF2">
    <property type="entry name" value="FIMBRIAL CHAPERONE YADV-RELATED"/>
    <property type="match status" value="1"/>
</dbReference>
<name>A0A0N0IA92_9GAMM</name>
<dbReference type="InterPro" id="IPR036316">
    <property type="entry name" value="Pili_assmbl_chap_C_dom_sf"/>
</dbReference>
<dbReference type="GO" id="GO:0071555">
    <property type="term" value="P:cell wall organization"/>
    <property type="evidence" value="ECO:0007669"/>
    <property type="project" value="InterPro"/>
</dbReference>
<evidence type="ECO:0000256" key="3">
    <source>
        <dbReference type="ARBA" id="ARBA00022729"/>
    </source>
</evidence>
<dbReference type="InterPro" id="IPR008962">
    <property type="entry name" value="PapD-like_sf"/>
</dbReference>
<evidence type="ECO:0000256" key="5">
    <source>
        <dbReference type="ARBA" id="ARBA00023186"/>
    </source>
</evidence>
<dbReference type="InterPro" id="IPR013783">
    <property type="entry name" value="Ig-like_fold"/>
</dbReference>
<accession>A0A0N0IA92</accession>
<dbReference type="SUPFAM" id="SSF49354">
    <property type="entry name" value="PapD-like"/>
    <property type="match status" value="1"/>
</dbReference>
<proteinExistence type="inferred from homology"/>
<dbReference type="InterPro" id="IPR001829">
    <property type="entry name" value="Pili_assmbl_chaperone_bac"/>
</dbReference>
<dbReference type="Pfam" id="PF02753">
    <property type="entry name" value="PapD_C"/>
    <property type="match status" value="1"/>
</dbReference>
<evidence type="ECO:0000256" key="2">
    <source>
        <dbReference type="ARBA" id="ARBA00007399"/>
    </source>
</evidence>
<reference evidence="8 9" key="1">
    <citation type="submission" date="2015-07" db="EMBL/GenBank/DDBJ databases">
        <title>ATOL: Assembling a taxonomically balanced genome-scale reconstruction of the evolutionary history of the Enterobacteriaceae.</title>
        <authorList>
            <person name="Plunkett G.III."/>
            <person name="Neeno-Eckwall E.C."/>
            <person name="Glasner J.D."/>
            <person name="Perna N.T."/>
        </authorList>
    </citation>
    <scope>NUCLEOTIDE SEQUENCE [LARGE SCALE GENOMIC DNA]</scope>
    <source>
        <strain evidence="8 9">ATCC 35017</strain>
    </source>
</reference>
<comment type="subcellular location">
    <subcellularLocation>
        <location evidence="1">Periplasm</location>
    </subcellularLocation>
</comment>
<dbReference type="InterPro" id="IPR050643">
    <property type="entry name" value="Periplasmic_pilus_chap"/>
</dbReference>
<organism evidence="8 9">
    <name type="scientific">Moellerella wisconsensis ATCC 35017</name>
    <dbReference type="NCBI Taxonomy" id="1354267"/>
    <lineage>
        <taxon>Bacteria</taxon>
        <taxon>Pseudomonadati</taxon>
        <taxon>Pseudomonadota</taxon>
        <taxon>Gammaproteobacteria</taxon>
        <taxon>Enterobacterales</taxon>
        <taxon>Morganellaceae</taxon>
        <taxon>Moellerella</taxon>
    </lineage>
</organism>
<comment type="similarity">
    <text evidence="2">Belongs to the periplasmic pilus chaperone family.</text>
</comment>
<evidence type="ECO:0000313" key="9">
    <source>
        <dbReference type="Proteomes" id="UP000053226"/>
    </source>
</evidence>
<keyword evidence="3" id="KW-0732">Signal</keyword>
<dbReference type="Proteomes" id="UP000053226">
    <property type="component" value="Unassembled WGS sequence"/>
</dbReference>
<protein>
    <recommendedName>
        <fullName evidence="10">Fimbrial chaperone protein</fullName>
    </recommendedName>
</protein>
<dbReference type="SUPFAM" id="SSF49584">
    <property type="entry name" value="Periplasmic chaperone C-domain"/>
    <property type="match status" value="1"/>
</dbReference>
<evidence type="ECO:0000256" key="4">
    <source>
        <dbReference type="ARBA" id="ARBA00022764"/>
    </source>
</evidence>
<dbReference type="InterPro" id="IPR016147">
    <property type="entry name" value="Pili_assmbl_chaperone_N"/>
</dbReference>
<evidence type="ECO:0000259" key="7">
    <source>
        <dbReference type="Pfam" id="PF02753"/>
    </source>
</evidence>
<evidence type="ECO:0000313" key="8">
    <source>
        <dbReference type="EMBL" id="KPD02843.1"/>
    </source>
</evidence>
<keyword evidence="4" id="KW-0574">Periplasm</keyword>
<dbReference type="GO" id="GO:0030288">
    <property type="term" value="C:outer membrane-bounded periplasmic space"/>
    <property type="evidence" value="ECO:0007669"/>
    <property type="project" value="InterPro"/>
</dbReference>
<dbReference type="Gene3D" id="2.60.40.10">
    <property type="entry name" value="Immunoglobulins"/>
    <property type="match status" value="2"/>
</dbReference>
<feature type="domain" description="Pili assembly chaperone C-terminal" evidence="7">
    <location>
        <begin position="158"/>
        <end position="212"/>
    </location>
</feature>
<sequence>MKINLIILLFISFYSAAGIIVSGTRFIYSENDDELSLSIDNLSSETLYLVQSWIEDDKNVKTTQFILTPPLFKSYPNSKNKVRIIRLSQQLPQDKEILFWLHVKSLPAYEDIGQNNLHIIVKSSFKLIYRPSHLNEIAINAAEKILFSLKGNQLTAYNPTAVYITFRDLYINQQEIMTPGMLSPFSQKNWTIENQPKVILSWSALNDYGGKTPEQTQTIINDIT</sequence>
<keyword evidence="5" id="KW-0143">Chaperone</keyword>
<dbReference type="Pfam" id="PF00345">
    <property type="entry name" value="PapD_N"/>
    <property type="match status" value="1"/>
</dbReference>
<dbReference type="PRINTS" id="PR00969">
    <property type="entry name" value="CHAPERONPILI"/>
</dbReference>
<feature type="domain" description="Pili assembly chaperone N-terminal" evidence="6">
    <location>
        <begin position="18"/>
        <end position="134"/>
    </location>
</feature>